<keyword evidence="3" id="KW-0804">Transcription</keyword>
<evidence type="ECO:0000259" key="6">
    <source>
        <dbReference type="PROSITE" id="PS50240"/>
    </source>
</evidence>
<dbReference type="InterPro" id="IPR001254">
    <property type="entry name" value="Trypsin_dom"/>
</dbReference>
<dbReference type="SUPFAM" id="SSF49417">
    <property type="entry name" value="p53-like transcription factors"/>
    <property type="match status" value="1"/>
</dbReference>
<feature type="compositionally biased region" description="Low complexity" evidence="5">
    <location>
        <begin position="244"/>
        <end position="257"/>
    </location>
</feature>
<dbReference type="PANTHER" id="PTHR11950:SF31">
    <property type="entry name" value="SEGMENTATION PROTEIN RUNT"/>
    <property type="match status" value="1"/>
</dbReference>
<dbReference type="EMBL" id="JAPWDV010000001">
    <property type="protein sequence ID" value="KAJ6222650.1"/>
    <property type="molecule type" value="Genomic_DNA"/>
</dbReference>
<organism evidence="8 9">
    <name type="scientific">Blomia tropicalis</name>
    <name type="common">Mite</name>
    <dbReference type="NCBI Taxonomy" id="40697"/>
    <lineage>
        <taxon>Eukaryota</taxon>
        <taxon>Metazoa</taxon>
        <taxon>Ecdysozoa</taxon>
        <taxon>Arthropoda</taxon>
        <taxon>Chelicerata</taxon>
        <taxon>Arachnida</taxon>
        <taxon>Acari</taxon>
        <taxon>Acariformes</taxon>
        <taxon>Sarcoptiformes</taxon>
        <taxon>Astigmata</taxon>
        <taxon>Glycyphagoidea</taxon>
        <taxon>Echimyopodidae</taxon>
        <taxon>Blomia</taxon>
    </lineage>
</organism>
<dbReference type="GO" id="GO:0005634">
    <property type="term" value="C:nucleus"/>
    <property type="evidence" value="ECO:0007669"/>
    <property type="project" value="UniProtKB-SubCell"/>
</dbReference>
<feature type="region of interest" description="Disordered" evidence="5">
    <location>
        <begin position="19"/>
        <end position="56"/>
    </location>
</feature>
<comment type="caution">
    <text evidence="8">The sequence shown here is derived from an EMBL/GenBank/DDBJ whole genome shotgun (WGS) entry which is preliminary data.</text>
</comment>
<dbReference type="SMART" id="SM00020">
    <property type="entry name" value="Tryp_SPc"/>
    <property type="match status" value="1"/>
</dbReference>
<dbReference type="GO" id="GO:0004252">
    <property type="term" value="F:serine-type endopeptidase activity"/>
    <property type="evidence" value="ECO:0007669"/>
    <property type="project" value="InterPro"/>
</dbReference>
<evidence type="ECO:0000313" key="9">
    <source>
        <dbReference type="Proteomes" id="UP001142055"/>
    </source>
</evidence>
<evidence type="ECO:0000313" key="8">
    <source>
        <dbReference type="EMBL" id="KAJ6222650.1"/>
    </source>
</evidence>
<evidence type="ECO:0000256" key="4">
    <source>
        <dbReference type="ARBA" id="ARBA00023242"/>
    </source>
</evidence>
<dbReference type="Pfam" id="PF00853">
    <property type="entry name" value="Runt"/>
    <property type="match status" value="1"/>
</dbReference>
<feature type="compositionally biased region" description="Pro residues" evidence="5">
    <location>
        <begin position="44"/>
        <end position="56"/>
    </location>
</feature>
<evidence type="ECO:0000256" key="1">
    <source>
        <dbReference type="ARBA" id="ARBA00004123"/>
    </source>
</evidence>
<dbReference type="SUPFAM" id="SSF50494">
    <property type="entry name" value="Trypsin-like serine proteases"/>
    <property type="match status" value="2"/>
</dbReference>
<dbReference type="InterPro" id="IPR043504">
    <property type="entry name" value="Peptidase_S1_PA_chymotrypsin"/>
</dbReference>
<evidence type="ECO:0000256" key="5">
    <source>
        <dbReference type="SAM" id="MobiDB-lite"/>
    </source>
</evidence>
<dbReference type="InterPro" id="IPR008967">
    <property type="entry name" value="p53-like_TF_DNA-bd_sf"/>
</dbReference>
<reference evidence="8" key="1">
    <citation type="submission" date="2022-12" db="EMBL/GenBank/DDBJ databases">
        <title>Genome assemblies of Blomia tropicalis.</title>
        <authorList>
            <person name="Cui Y."/>
        </authorList>
    </citation>
    <scope>NUCLEOTIDE SEQUENCE</scope>
    <source>
        <tissue evidence="8">Adult mites</tissue>
    </source>
</reference>
<proteinExistence type="predicted"/>
<feature type="region of interest" description="Disordered" evidence="5">
    <location>
        <begin position="239"/>
        <end position="288"/>
    </location>
</feature>
<dbReference type="InterPro" id="IPR013524">
    <property type="entry name" value="Runt_dom"/>
</dbReference>
<keyword evidence="9" id="KW-1185">Reference proteome</keyword>
<evidence type="ECO:0000256" key="3">
    <source>
        <dbReference type="ARBA" id="ARBA00023163"/>
    </source>
</evidence>
<feature type="domain" description="Peptidase S1" evidence="6">
    <location>
        <begin position="420"/>
        <end position="668"/>
    </location>
</feature>
<dbReference type="PRINTS" id="PR00967">
    <property type="entry name" value="ONCOGENEAML1"/>
</dbReference>
<feature type="compositionally biased region" description="Polar residues" evidence="5">
    <location>
        <begin position="258"/>
        <end position="288"/>
    </location>
</feature>
<dbReference type="PROSITE" id="PS50240">
    <property type="entry name" value="TRYPSIN_DOM"/>
    <property type="match status" value="1"/>
</dbReference>
<dbReference type="InterPro" id="IPR000040">
    <property type="entry name" value="AML1_Runt"/>
</dbReference>
<protein>
    <submittedName>
        <fullName evidence="8">Uncharacterized protein</fullName>
    </submittedName>
</protein>
<dbReference type="InterPro" id="IPR012346">
    <property type="entry name" value="p53/RUNT-type_TF_DNA-bd_sf"/>
</dbReference>
<dbReference type="AlphaFoldDB" id="A0A9Q0MFL0"/>
<dbReference type="Gene3D" id="2.60.40.720">
    <property type="match status" value="1"/>
</dbReference>
<keyword evidence="2" id="KW-0805">Transcription regulation</keyword>
<gene>
    <name evidence="8" type="ORF">RDWZM_001195</name>
</gene>
<keyword evidence="4" id="KW-0539">Nucleus</keyword>
<evidence type="ECO:0000256" key="2">
    <source>
        <dbReference type="ARBA" id="ARBA00023015"/>
    </source>
</evidence>
<dbReference type="GO" id="GO:0000981">
    <property type="term" value="F:DNA-binding transcription factor activity, RNA polymerase II-specific"/>
    <property type="evidence" value="ECO:0007669"/>
    <property type="project" value="TreeGrafter"/>
</dbReference>
<dbReference type="PANTHER" id="PTHR11950">
    <property type="entry name" value="RUNT RELATED"/>
    <property type="match status" value="1"/>
</dbReference>
<comment type="subcellular location">
    <subcellularLocation>
        <location evidence="1">Nucleus</location>
    </subcellularLocation>
</comment>
<dbReference type="Proteomes" id="UP001142055">
    <property type="component" value="Chromosome 1"/>
</dbReference>
<sequence>MCSVIEEKFFTNRHHHNRNHYDRVMDGSSSPIDPKLIDQSSTPPQQPPPPPPPPPLTISSFTSEQLLDYILNAYETSGTSSLVRTGSPNILCTQLPTHWRSNKTLPITFKVVILGAIDVKDGTIVEIRAGNEDNCCGEIRNASAITKNGIAKFHDLRFVGRSGRGKSFSLTIIVRSNPPLIGTYLKAIKVTVDGPREPRNKSHTNVANLSNIRNWPYPLLSQMGSSLFLGPTSMHKYSPLGRLTPPHSFTTSPTSSSMVINSKTQSSPQSDASNGTEWSTSPPYNGSRAMSATSVIVNQHQNHHQSHHSDSSSSAINDDIHVKMSMGNRNSTELILKHCMGYGTGEHLLANVGHGSNSGNHLQASMFPPAYPGGQMIPFDLSVATPAATSTPIPTTTAATALTNIESNSNGNLGTHSIPLIGRFNTQPQPPPQQQQQLLMMMAAAAVTSCSDWYSSLEKGQHFCAGGNNQGAAQGDQGGPGSEGNQLDGIILTATETPQEYKPTLFTNVGYHLTWIQETMNPPSFFRNDIILLRTTPMTLEQQNAQFINLPQENYYPLENTEINMTGFGQYQSEGDSREKNLDLYTVTVPVTSQADCKSWFSSMIEEQHFCAGGNNKGAAYGDQGGPGSEGNQLDGIILTATETPQEYKPTLLTNVGYFVSWINNELSKA</sequence>
<evidence type="ECO:0000259" key="7">
    <source>
        <dbReference type="PROSITE" id="PS51062"/>
    </source>
</evidence>
<dbReference type="GO" id="GO:0006508">
    <property type="term" value="P:proteolysis"/>
    <property type="evidence" value="ECO:0007669"/>
    <property type="project" value="InterPro"/>
</dbReference>
<dbReference type="GO" id="GO:0005524">
    <property type="term" value="F:ATP binding"/>
    <property type="evidence" value="ECO:0007669"/>
    <property type="project" value="InterPro"/>
</dbReference>
<dbReference type="Pfam" id="PF00089">
    <property type="entry name" value="Trypsin"/>
    <property type="match status" value="2"/>
</dbReference>
<name>A0A9Q0MFL0_BLOTA</name>
<dbReference type="PROSITE" id="PS51062">
    <property type="entry name" value="RUNT"/>
    <property type="match status" value="1"/>
</dbReference>
<dbReference type="GO" id="GO:0000978">
    <property type="term" value="F:RNA polymerase II cis-regulatory region sequence-specific DNA binding"/>
    <property type="evidence" value="ECO:0007669"/>
    <property type="project" value="TreeGrafter"/>
</dbReference>
<accession>A0A9Q0MFL0</accession>
<dbReference type="Gene3D" id="2.40.10.10">
    <property type="entry name" value="Trypsin-like serine proteases"/>
    <property type="match status" value="2"/>
</dbReference>
<dbReference type="InterPro" id="IPR009003">
    <property type="entry name" value="Peptidase_S1_PA"/>
</dbReference>
<feature type="domain" description="Runt" evidence="7">
    <location>
        <begin position="70"/>
        <end position="200"/>
    </location>
</feature>